<comment type="caution">
    <text evidence="1">The sequence shown here is derived from an EMBL/GenBank/DDBJ whole genome shotgun (WGS) entry which is preliminary data.</text>
</comment>
<evidence type="ECO:0000313" key="2">
    <source>
        <dbReference type="Proteomes" id="UP001499884"/>
    </source>
</evidence>
<reference evidence="2" key="1">
    <citation type="journal article" date="2019" name="Int. J. Syst. Evol. Microbiol.">
        <title>The Global Catalogue of Microorganisms (GCM) 10K type strain sequencing project: providing services to taxonomists for standard genome sequencing and annotation.</title>
        <authorList>
            <consortium name="The Broad Institute Genomics Platform"/>
            <consortium name="The Broad Institute Genome Sequencing Center for Infectious Disease"/>
            <person name="Wu L."/>
            <person name="Ma J."/>
        </authorList>
    </citation>
    <scope>NUCLEOTIDE SEQUENCE [LARGE SCALE GENOMIC DNA]</scope>
    <source>
        <strain evidence="2">JCM 30846</strain>
    </source>
</reference>
<keyword evidence="2" id="KW-1185">Reference proteome</keyword>
<name>A0ABP7EEX3_9ACTN</name>
<evidence type="ECO:0000313" key="1">
    <source>
        <dbReference type="EMBL" id="GAA3718220.1"/>
    </source>
</evidence>
<sequence length="149" mass="15206">MAQYSLGRTFNTVPAADNKWINLQDAGSVAFLCYLTGAAGDTYTVTQAQDAAGTGAKALTKVGTYYTATGDGSDTWVARTPTAQQQAAGTVVTAAQAAQNAAVFEVLGVQLDEGFTHIRVASTGAGTVNALLGDLMSQRAPEKLAAVSA</sequence>
<proteinExistence type="predicted"/>
<protein>
    <recommendedName>
        <fullName evidence="3">Phage tail protein</fullName>
    </recommendedName>
</protein>
<accession>A0ABP7EEX3</accession>
<dbReference type="Proteomes" id="UP001499884">
    <property type="component" value="Unassembled WGS sequence"/>
</dbReference>
<organism evidence="1 2">
    <name type="scientific">Streptomyces tremellae</name>
    <dbReference type="NCBI Taxonomy" id="1124239"/>
    <lineage>
        <taxon>Bacteria</taxon>
        <taxon>Bacillati</taxon>
        <taxon>Actinomycetota</taxon>
        <taxon>Actinomycetes</taxon>
        <taxon>Kitasatosporales</taxon>
        <taxon>Streptomycetaceae</taxon>
        <taxon>Streptomyces</taxon>
    </lineage>
</organism>
<dbReference type="EMBL" id="BAABEP010000006">
    <property type="protein sequence ID" value="GAA3718220.1"/>
    <property type="molecule type" value="Genomic_DNA"/>
</dbReference>
<dbReference type="RefSeq" id="WP_345642825.1">
    <property type="nucleotide sequence ID" value="NZ_BAABEP010000006.1"/>
</dbReference>
<evidence type="ECO:0008006" key="3">
    <source>
        <dbReference type="Google" id="ProtNLM"/>
    </source>
</evidence>
<gene>
    <name evidence="1" type="ORF">GCM10023082_14720</name>
</gene>